<proteinExistence type="predicted"/>
<dbReference type="RefSeq" id="WP_183326901.1">
    <property type="nucleotide sequence ID" value="NZ_JACHXP010000018.1"/>
</dbReference>
<dbReference type="Proteomes" id="UP000547614">
    <property type="component" value="Unassembled WGS sequence"/>
</dbReference>
<organism evidence="1 2">
    <name type="scientific">Halomonas cerina</name>
    <dbReference type="NCBI Taxonomy" id="447424"/>
    <lineage>
        <taxon>Bacteria</taxon>
        <taxon>Pseudomonadati</taxon>
        <taxon>Pseudomonadota</taxon>
        <taxon>Gammaproteobacteria</taxon>
        <taxon>Oceanospirillales</taxon>
        <taxon>Halomonadaceae</taxon>
        <taxon>Halomonas</taxon>
    </lineage>
</organism>
<evidence type="ECO:0000313" key="2">
    <source>
        <dbReference type="Proteomes" id="UP000547614"/>
    </source>
</evidence>
<name>A0A839VGP7_9GAMM</name>
<dbReference type="AlphaFoldDB" id="A0A839VGP7"/>
<protein>
    <submittedName>
        <fullName evidence="1">Uncharacterized protein</fullName>
    </submittedName>
</protein>
<sequence>MTLSRDAAQRLKLGALFAVFGLPVAVAWGMVEWRVGVPEGRTAHGTLHPAVPDLSRWPAEGIEKDGSDDWLLVFDCTMECAVRADQWWRVHRALGREAHRFSRLRFGGEAPVLPGEAVARWTSSAPPDWRRPGGLWVIDPEGRAVLEYSADVAAEDVLDDIEQLLRMNPTPPVAQQHEEA</sequence>
<evidence type="ECO:0000313" key="1">
    <source>
        <dbReference type="EMBL" id="MBB3191847.1"/>
    </source>
</evidence>
<reference evidence="1 2" key="1">
    <citation type="submission" date="2020-08" db="EMBL/GenBank/DDBJ databases">
        <title>Genomic Encyclopedia of Type Strains, Phase III (KMG-III): the genomes of soil and plant-associated and newly described type strains.</title>
        <authorList>
            <person name="Whitman W."/>
        </authorList>
    </citation>
    <scope>NUCLEOTIDE SEQUENCE [LARGE SCALE GENOMIC DNA]</scope>
    <source>
        <strain evidence="1 2">CECT 7282</strain>
    </source>
</reference>
<keyword evidence="2" id="KW-1185">Reference proteome</keyword>
<gene>
    <name evidence="1" type="ORF">FHR94_003121</name>
</gene>
<accession>A0A839VGP7</accession>
<comment type="caution">
    <text evidence="1">The sequence shown here is derived from an EMBL/GenBank/DDBJ whole genome shotgun (WGS) entry which is preliminary data.</text>
</comment>
<dbReference type="EMBL" id="JACHXP010000018">
    <property type="protein sequence ID" value="MBB3191847.1"/>
    <property type="molecule type" value="Genomic_DNA"/>
</dbReference>